<dbReference type="InterPro" id="IPR027417">
    <property type="entry name" value="P-loop_NTPase"/>
</dbReference>
<dbReference type="AlphaFoldDB" id="A0A443LRD3"/>
<proteinExistence type="predicted"/>
<name>A0A443LRD3_9RHOB</name>
<feature type="region of interest" description="Disordered" evidence="1">
    <location>
        <begin position="29"/>
        <end position="65"/>
    </location>
</feature>
<dbReference type="GO" id="GO:0016740">
    <property type="term" value="F:transferase activity"/>
    <property type="evidence" value="ECO:0007669"/>
    <property type="project" value="UniProtKB-KW"/>
</dbReference>
<protein>
    <submittedName>
        <fullName evidence="2">Sulfotransferase</fullName>
    </submittedName>
</protein>
<keyword evidence="3" id="KW-1185">Reference proteome</keyword>
<feature type="compositionally biased region" description="Gly residues" evidence="1">
    <location>
        <begin position="47"/>
        <end position="58"/>
    </location>
</feature>
<organism evidence="2 3">
    <name type="scientific">Paenirhodobacter huangdaonensis</name>
    <dbReference type="NCBI Taxonomy" id="2501515"/>
    <lineage>
        <taxon>Bacteria</taxon>
        <taxon>Pseudomonadati</taxon>
        <taxon>Pseudomonadota</taxon>
        <taxon>Alphaproteobacteria</taxon>
        <taxon>Rhodobacterales</taxon>
        <taxon>Rhodobacter group</taxon>
        <taxon>Paenirhodobacter</taxon>
    </lineage>
</organism>
<sequence length="367" mass="39725">MGFPGVMMNTRLLEGGAVELFSAGRDVLGAAPKGGPRGRSRPVPRRGAGGSPADGGAGMPSDGNAAPSFSAPVAIGGLGGSGTRVVARMLQLSGCDIGSRLNGALDNLWFTVLFKRIDWTRRAPRPEELELAAALFRRAMTAGLGGTPGPAGVQLLDSLRWDLPPNGGWRCGAQVPDLDALLHSPGAGGDRWGWKEPNTHVFLPALVRHLPGLRYIHVVRDGLDMAFSHNLQQLRNWSHLYGLPQDEPESPARQLRYWTAANRRALDFGRTHLQDRFLVVSYEAVCAEPLRHWQRLLRFLGQPEDRPLPEEFLIRPCSIGRAQLQDLSCLPAADVSAAQDLAAEVARLDQAPFAARPFSAQAIPEED</sequence>
<dbReference type="Pfam" id="PF13469">
    <property type="entry name" value="Sulfotransfer_3"/>
    <property type="match status" value="1"/>
</dbReference>
<evidence type="ECO:0000256" key="1">
    <source>
        <dbReference type="SAM" id="MobiDB-lite"/>
    </source>
</evidence>
<dbReference type="Proteomes" id="UP000288071">
    <property type="component" value="Unassembled WGS sequence"/>
</dbReference>
<reference evidence="2" key="2">
    <citation type="submission" date="2019-01" db="EMBL/GenBank/DDBJ databases">
        <authorList>
            <person name="Li Y."/>
        </authorList>
    </citation>
    <scope>NUCLEOTIDE SEQUENCE [LARGE SCALE GENOMIC DNA]</scope>
    <source>
        <strain evidence="2">CGMCC 1.12963</strain>
    </source>
</reference>
<keyword evidence="2" id="KW-0808">Transferase</keyword>
<dbReference type="EMBL" id="SAVA01000006">
    <property type="protein sequence ID" value="RWR51752.1"/>
    <property type="molecule type" value="Genomic_DNA"/>
</dbReference>
<evidence type="ECO:0000313" key="3">
    <source>
        <dbReference type="Proteomes" id="UP000288071"/>
    </source>
</evidence>
<accession>A0A443LRD3</accession>
<evidence type="ECO:0000313" key="2">
    <source>
        <dbReference type="EMBL" id="RWR51752.1"/>
    </source>
</evidence>
<dbReference type="Gene3D" id="3.40.50.300">
    <property type="entry name" value="P-loop containing nucleotide triphosphate hydrolases"/>
    <property type="match status" value="1"/>
</dbReference>
<gene>
    <name evidence="2" type="ORF">EOW66_12315</name>
</gene>
<reference evidence="2" key="1">
    <citation type="submission" date="2019-01" db="EMBL/GenBank/DDBJ databases">
        <title>Sinorhodobacter populi sp. nov. isolated from the symptomatic bark tissue of Populus euramericana canker.</title>
        <authorList>
            <person name="Xu G."/>
        </authorList>
    </citation>
    <scope>NUCLEOTIDE SEQUENCE [LARGE SCALE GENOMIC DNA]</scope>
    <source>
        <strain evidence="2">CGMCC 1.12963</strain>
    </source>
</reference>
<dbReference type="SUPFAM" id="SSF52540">
    <property type="entry name" value="P-loop containing nucleoside triphosphate hydrolases"/>
    <property type="match status" value="1"/>
</dbReference>
<comment type="caution">
    <text evidence="2">The sequence shown here is derived from an EMBL/GenBank/DDBJ whole genome shotgun (WGS) entry which is preliminary data.</text>
</comment>